<feature type="compositionally biased region" description="Basic and acidic residues" evidence="1">
    <location>
        <begin position="71"/>
        <end position="88"/>
    </location>
</feature>
<proteinExistence type="predicted"/>
<feature type="region of interest" description="Disordered" evidence="1">
    <location>
        <begin position="69"/>
        <end position="165"/>
    </location>
</feature>
<accession>A0A2S4VW11</accession>
<reference evidence="2" key="1">
    <citation type="submission" date="2017-12" db="EMBL/GenBank/DDBJ databases">
        <title>Gene loss provides genomic basis for host adaptation in cereal stripe rust fungi.</title>
        <authorList>
            <person name="Xia C."/>
        </authorList>
    </citation>
    <scope>NUCLEOTIDE SEQUENCE [LARGE SCALE GENOMIC DNA]</scope>
    <source>
        <strain evidence="2">93-210</strain>
    </source>
</reference>
<feature type="region of interest" description="Disordered" evidence="1">
    <location>
        <begin position="16"/>
        <end position="36"/>
    </location>
</feature>
<keyword evidence="3" id="KW-1185">Reference proteome</keyword>
<evidence type="ECO:0000313" key="3">
    <source>
        <dbReference type="Proteomes" id="UP000239156"/>
    </source>
</evidence>
<protein>
    <submittedName>
        <fullName evidence="2">Uncharacterized protein</fullName>
    </submittedName>
</protein>
<dbReference type="VEuPathDB" id="FungiDB:PSTT_03522"/>
<evidence type="ECO:0000256" key="1">
    <source>
        <dbReference type="SAM" id="MobiDB-lite"/>
    </source>
</evidence>
<organism evidence="2 3">
    <name type="scientific">Puccinia striiformis</name>
    <dbReference type="NCBI Taxonomy" id="27350"/>
    <lineage>
        <taxon>Eukaryota</taxon>
        <taxon>Fungi</taxon>
        <taxon>Dikarya</taxon>
        <taxon>Basidiomycota</taxon>
        <taxon>Pucciniomycotina</taxon>
        <taxon>Pucciniomycetes</taxon>
        <taxon>Pucciniales</taxon>
        <taxon>Pucciniaceae</taxon>
        <taxon>Puccinia</taxon>
    </lineage>
</organism>
<comment type="caution">
    <text evidence="2">The sequence shown here is derived from an EMBL/GenBank/DDBJ whole genome shotgun (WGS) entry which is preliminary data.</text>
</comment>
<name>A0A2S4VW11_9BASI</name>
<feature type="compositionally biased region" description="Polar residues" evidence="1">
    <location>
        <begin position="136"/>
        <end position="165"/>
    </location>
</feature>
<dbReference type="VEuPathDB" id="FungiDB:PSHT_03647"/>
<gene>
    <name evidence="2" type="ORF">PSTT_03522</name>
</gene>
<feature type="non-terminal residue" evidence="2">
    <location>
        <position position="1"/>
    </location>
</feature>
<dbReference type="AlphaFoldDB" id="A0A2S4VW11"/>
<dbReference type="Proteomes" id="UP000239156">
    <property type="component" value="Unassembled WGS sequence"/>
</dbReference>
<evidence type="ECO:0000313" key="2">
    <source>
        <dbReference type="EMBL" id="POW13679.1"/>
    </source>
</evidence>
<dbReference type="EMBL" id="PKSL01000023">
    <property type="protein sequence ID" value="POW13679.1"/>
    <property type="molecule type" value="Genomic_DNA"/>
</dbReference>
<feature type="compositionally biased region" description="Low complexity" evidence="1">
    <location>
        <begin position="16"/>
        <end position="33"/>
    </location>
</feature>
<sequence length="165" mass="18380">SQTRSSLAVLSLSYALSPSGSPAVSSSQSVLSQPTGNSICMFTSKAKPSPPPIVFPEPLGKAIDYQWKPEALTKDKVKPRQKRERGERVIQQQKQMKKKVKDDETPIVINSESDDDSIEFHTKSNDSEIQVLDDNFTINIEQSSHDTNQPTQNPEEPTNNKRQSL</sequence>